<keyword evidence="1" id="KW-0472">Membrane</keyword>
<feature type="transmembrane region" description="Helical" evidence="1">
    <location>
        <begin position="190"/>
        <end position="209"/>
    </location>
</feature>
<keyword evidence="4" id="KW-1185">Reference proteome</keyword>
<gene>
    <name evidence="2" type="ORF">PBRA_000514</name>
    <name evidence="3" type="ORF">PLBR_LOCUS228</name>
</gene>
<evidence type="ECO:0000313" key="4">
    <source>
        <dbReference type="Proteomes" id="UP000039324"/>
    </source>
</evidence>
<evidence type="ECO:0000313" key="2">
    <source>
        <dbReference type="EMBL" id="CEO94728.1"/>
    </source>
</evidence>
<name>A0A0G4IHN9_PLABS</name>
<evidence type="ECO:0000256" key="1">
    <source>
        <dbReference type="SAM" id="Phobius"/>
    </source>
</evidence>
<dbReference type="EMBL" id="CDSF01000001">
    <property type="protein sequence ID" value="CEO94728.1"/>
    <property type="molecule type" value="Genomic_DNA"/>
</dbReference>
<protein>
    <recommendedName>
        <fullName evidence="6">t-SNARE coiled-coil homology domain-containing protein</fullName>
    </recommendedName>
</protein>
<reference evidence="3 5" key="2">
    <citation type="submission" date="2018-03" db="EMBL/GenBank/DDBJ databases">
        <authorList>
            <person name="Fogelqvist J."/>
        </authorList>
    </citation>
    <scope>NUCLEOTIDE SEQUENCE [LARGE SCALE GENOMIC DNA]</scope>
</reference>
<reference evidence="2 4" key="1">
    <citation type="submission" date="2015-02" db="EMBL/GenBank/DDBJ databases">
        <authorList>
            <person name="Chooi Y.-H."/>
        </authorList>
    </citation>
    <scope>NUCLEOTIDE SEQUENCE [LARGE SCALE GENOMIC DNA]</scope>
    <source>
        <strain evidence="2">E3</strain>
    </source>
</reference>
<evidence type="ECO:0008006" key="6">
    <source>
        <dbReference type="Google" id="ProtNLM"/>
    </source>
</evidence>
<geneLocation type="mitochondrion" evidence="3"/>
<organism evidence="2 4">
    <name type="scientific">Plasmodiophora brassicae</name>
    <name type="common">Clubroot disease agent</name>
    <dbReference type="NCBI Taxonomy" id="37360"/>
    <lineage>
        <taxon>Eukaryota</taxon>
        <taxon>Sar</taxon>
        <taxon>Rhizaria</taxon>
        <taxon>Endomyxa</taxon>
        <taxon>Phytomyxea</taxon>
        <taxon>Plasmodiophorida</taxon>
        <taxon>Plasmodiophoridae</taxon>
        <taxon>Plasmodiophora</taxon>
    </lineage>
</organism>
<dbReference type="AlphaFoldDB" id="A0A0G4IHN9"/>
<dbReference type="Proteomes" id="UP000290189">
    <property type="component" value="Unassembled WGS sequence"/>
</dbReference>
<evidence type="ECO:0000313" key="5">
    <source>
        <dbReference type="Proteomes" id="UP000290189"/>
    </source>
</evidence>
<dbReference type="EMBL" id="OVEO01000001">
    <property type="protein sequence ID" value="SPQ93013.1"/>
    <property type="molecule type" value="Genomic_DNA"/>
</dbReference>
<sequence length="211" mass="23926">MLASEEKTDDDEVERVDLVGDLADDVRQSLSFLEARLARAVGIESHDDRLQALQQLRILCNDGERSVKVFELELAALSPSDAAYFSTKEFAFRTQLMVFKNQLDAAIKAELVAADYEEADEGESLLTDAATRRVFELEDVSTDIMGSLHQQREHMETTRANLQASNKKADESRRLMDKIAYYQDAFDKSWKALAIFLVAVIAVIIYVKWIR</sequence>
<keyword evidence="1" id="KW-1133">Transmembrane helix</keyword>
<dbReference type="Gene3D" id="1.20.5.110">
    <property type="match status" value="1"/>
</dbReference>
<dbReference type="Proteomes" id="UP000039324">
    <property type="component" value="Unassembled WGS sequence"/>
</dbReference>
<keyword evidence="1" id="KW-0812">Transmembrane</keyword>
<dbReference type="SUPFAM" id="SSF58038">
    <property type="entry name" value="SNARE fusion complex"/>
    <property type="match status" value="1"/>
</dbReference>
<keyword evidence="3" id="KW-0496">Mitochondrion</keyword>
<proteinExistence type="predicted"/>
<accession>A0A0G4IHN9</accession>
<evidence type="ECO:0000313" key="3">
    <source>
        <dbReference type="EMBL" id="SPQ93013.1"/>
    </source>
</evidence>